<evidence type="ECO:0000313" key="3">
    <source>
        <dbReference type="EMBL" id="KAG9230353.1"/>
    </source>
</evidence>
<dbReference type="PANTHER" id="PTHR38790">
    <property type="entry name" value="2EXR DOMAIN-CONTAINING PROTEIN-RELATED"/>
    <property type="match status" value="1"/>
</dbReference>
<feature type="region of interest" description="Disordered" evidence="1">
    <location>
        <begin position="276"/>
        <end position="295"/>
    </location>
</feature>
<dbReference type="EMBL" id="MU251680">
    <property type="protein sequence ID" value="KAG9230353.1"/>
    <property type="molecule type" value="Genomic_DNA"/>
</dbReference>
<protein>
    <recommendedName>
        <fullName evidence="2">DUF7730 domain-containing protein</fullName>
    </recommendedName>
</protein>
<dbReference type="Proteomes" id="UP000824998">
    <property type="component" value="Unassembled WGS sequence"/>
</dbReference>
<accession>A0A9P8C1E2</accession>
<sequence>MVKPQRKLAKDVRLPSQRICLSNSSASSSGQATQFPFLRLPVEIQEMILKYLLVGAVNWLRTSETSAVSGTRIPNCYFYGKRKNLEEDIERERSVRPSRPNYREANLEKMHIALTCKHLYTESLRIYFGENRFLFSDFYKMREFLVRIGHERRQYIKYLTVMFDGRLKSPIKPAVRVLDDCVHLSELTIAVNCPRSSYWLYTSEDRKNLLKAGGVSTLKKLKGLQKVTVTMTKSCYDDSCETGCFDNPEELEAVLNKAMCVPKTVIKPKRKYTKLKDADRKGKVSKTKSKVTAKN</sequence>
<dbReference type="OrthoDB" id="3540489at2759"/>
<reference evidence="3" key="1">
    <citation type="journal article" date="2021" name="IMA Fungus">
        <title>Genomic characterization of three marine fungi, including Emericellopsis atlantica sp. nov. with signatures of a generalist lifestyle and marine biomass degradation.</title>
        <authorList>
            <person name="Hagestad O.C."/>
            <person name="Hou L."/>
            <person name="Andersen J.H."/>
            <person name="Hansen E.H."/>
            <person name="Altermark B."/>
            <person name="Li C."/>
            <person name="Kuhnert E."/>
            <person name="Cox R.J."/>
            <person name="Crous P.W."/>
            <person name="Spatafora J.W."/>
            <person name="Lail K."/>
            <person name="Amirebrahimi M."/>
            <person name="Lipzen A."/>
            <person name="Pangilinan J."/>
            <person name="Andreopoulos W."/>
            <person name="Hayes R.D."/>
            <person name="Ng V."/>
            <person name="Grigoriev I.V."/>
            <person name="Jackson S.A."/>
            <person name="Sutton T.D.S."/>
            <person name="Dobson A.D.W."/>
            <person name="Rama T."/>
        </authorList>
    </citation>
    <scope>NUCLEOTIDE SEQUENCE</scope>
    <source>
        <strain evidence="3">TRa018bII</strain>
    </source>
</reference>
<name>A0A9P8C1E2_9HELO</name>
<evidence type="ECO:0000313" key="4">
    <source>
        <dbReference type="Proteomes" id="UP000824998"/>
    </source>
</evidence>
<comment type="caution">
    <text evidence="3">The sequence shown here is derived from an EMBL/GenBank/DDBJ whole genome shotgun (WGS) entry which is preliminary data.</text>
</comment>
<keyword evidence="4" id="KW-1185">Reference proteome</keyword>
<evidence type="ECO:0000256" key="1">
    <source>
        <dbReference type="SAM" id="MobiDB-lite"/>
    </source>
</evidence>
<feature type="domain" description="DUF7730" evidence="2">
    <location>
        <begin position="35"/>
        <end position="236"/>
    </location>
</feature>
<dbReference type="AlphaFoldDB" id="A0A9P8C1E2"/>
<gene>
    <name evidence="3" type="ORF">BJ875DRAFT_445097</name>
</gene>
<proteinExistence type="predicted"/>
<evidence type="ECO:0000259" key="2">
    <source>
        <dbReference type="Pfam" id="PF24864"/>
    </source>
</evidence>
<organism evidence="3 4">
    <name type="scientific">Amylocarpus encephaloides</name>
    <dbReference type="NCBI Taxonomy" id="45428"/>
    <lineage>
        <taxon>Eukaryota</taxon>
        <taxon>Fungi</taxon>
        <taxon>Dikarya</taxon>
        <taxon>Ascomycota</taxon>
        <taxon>Pezizomycotina</taxon>
        <taxon>Leotiomycetes</taxon>
        <taxon>Helotiales</taxon>
        <taxon>Helotiales incertae sedis</taxon>
        <taxon>Amylocarpus</taxon>
    </lineage>
</organism>
<feature type="compositionally biased region" description="Basic residues" evidence="1">
    <location>
        <begin position="283"/>
        <end position="295"/>
    </location>
</feature>
<dbReference type="InterPro" id="IPR056632">
    <property type="entry name" value="DUF7730"/>
</dbReference>
<dbReference type="Pfam" id="PF24864">
    <property type="entry name" value="DUF7730"/>
    <property type="match status" value="1"/>
</dbReference>